<sequence>MPDDGLLAPAAAAAAAASVSTLLRTVSAERSSGIYRGGPTIEDVVREEVRPLLKDWLDTHLPPLVERLVRAEIERVVGRALSQ</sequence>
<name>A0ABS1D6F7_9PROT</name>
<dbReference type="InterPro" id="IPR019632">
    <property type="entry name" value="DUF2497"/>
</dbReference>
<evidence type="ECO:0000313" key="1">
    <source>
        <dbReference type="EMBL" id="MBK1662146.1"/>
    </source>
</evidence>
<comment type="caution">
    <text evidence="1">The sequence shown here is derived from an EMBL/GenBank/DDBJ whole genome shotgun (WGS) entry which is preliminary data.</text>
</comment>
<dbReference type="EMBL" id="NRSG01000462">
    <property type="protein sequence ID" value="MBK1662146.1"/>
    <property type="molecule type" value="Genomic_DNA"/>
</dbReference>
<gene>
    <name evidence="1" type="ORF">CKO45_28575</name>
</gene>
<keyword evidence="2" id="KW-1185">Reference proteome</keyword>
<proteinExistence type="predicted"/>
<protein>
    <recommendedName>
        <fullName evidence="3">DUF2497 domain-containing protein</fullName>
    </recommendedName>
</protein>
<reference evidence="1 2" key="1">
    <citation type="journal article" date="2020" name="Microorganisms">
        <title>Osmotic Adaptation and Compatible Solute Biosynthesis of Phototrophic Bacteria as Revealed from Genome Analyses.</title>
        <authorList>
            <person name="Imhoff J.F."/>
            <person name="Rahn T."/>
            <person name="Kunzel S."/>
            <person name="Keller A."/>
            <person name="Neulinger S.C."/>
        </authorList>
    </citation>
    <scope>NUCLEOTIDE SEQUENCE [LARGE SCALE GENOMIC DNA]</scope>
    <source>
        <strain evidence="1 2">DSM 15382</strain>
    </source>
</reference>
<evidence type="ECO:0008006" key="3">
    <source>
        <dbReference type="Google" id="ProtNLM"/>
    </source>
</evidence>
<dbReference type="Pfam" id="PF10691">
    <property type="entry name" value="DUF2497"/>
    <property type="match status" value="1"/>
</dbReference>
<accession>A0ABS1D6F7</accession>
<dbReference type="Proteomes" id="UP000697995">
    <property type="component" value="Unassembled WGS sequence"/>
</dbReference>
<organism evidence="1 2">
    <name type="scientific">Paracraurococcus ruber</name>
    <dbReference type="NCBI Taxonomy" id="77675"/>
    <lineage>
        <taxon>Bacteria</taxon>
        <taxon>Pseudomonadati</taxon>
        <taxon>Pseudomonadota</taxon>
        <taxon>Alphaproteobacteria</taxon>
        <taxon>Acetobacterales</taxon>
        <taxon>Roseomonadaceae</taxon>
        <taxon>Paracraurococcus</taxon>
    </lineage>
</organism>
<evidence type="ECO:0000313" key="2">
    <source>
        <dbReference type="Proteomes" id="UP000697995"/>
    </source>
</evidence>